<organism evidence="3 4">
    <name type="scientific">Thalictrum thalictroides</name>
    <name type="common">Rue-anemone</name>
    <name type="synonym">Anemone thalictroides</name>
    <dbReference type="NCBI Taxonomy" id="46969"/>
    <lineage>
        <taxon>Eukaryota</taxon>
        <taxon>Viridiplantae</taxon>
        <taxon>Streptophyta</taxon>
        <taxon>Embryophyta</taxon>
        <taxon>Tracheophyta</taxon>
        <taxon>Spermatophyta</taxon>
        <taxon>Magnoliopsida</taxon>
        <taxon>Ranunculales</taxon>
        <taxon>Ranunculaceae</taxon>
        <taxon>Thalictroideae</taxon>
        <taxon>Thalictrum</taxon>
    </lineage>
</organism>
<evidence type="ECO:0000313" key="3">
    <source>
        <dbReference type="EMBL" id="KAF5192308.1"/>
    </source>
</evidence>
<dbReference type="AlphaFoldDB" id="A0A7J6W695"/>
<feature type="domain" description="Reverse transcriptase zinc-binding" evidence="2">
    <location>
        <begin position="208"/>
        <end position="293"/>
    </location>
</feature>
<reference evidence="3 4" key="1">
    <citation type="submission" date="2020-06" db="EMBL/GenBank/DDBJ databases">
        <title>Transcriptomic and genomic resources for Thalictrum thalictroides and T. hernandezii: Facilitating candidate gene discovery in an emerging model plant lineage.</title>
        <authorList>
            <person name="Arias T."/>
            <person name="Riano-Pachon D.M."/>
            <person name="Di Stilio V.S."/>
        </authorList>
    </citation>
    <scope>NUCLEOTIDE SEQUENCE [LARGE SCALE GENOMIC DNA]</scope>
    <source>
        <strain evidence="4">cv. WT478/WT964</strain>
        <tissue evidence="3">Leaves</tissue>
    </source>
</reference>
<comment type="caution">
    <text evidence="3">The sequence shown here is derived from an EMBL/GenBank/DDBJ whole genome shotgun (WGS) entry which is preliminary data.</text>
</comment>
<name>A0A7J6W695_THATH</name>
<dbReference type="OrthoDB" id="1301355at2759"/>
<feature type="compositionally biased region" description="Polar residues" evidence="1">
    <location>
        <begin position="36"/>
        <end position="54"/>
    </location>
</feature>
<feature type="compositionally biased region" description="Basic and acidic residues" evidence="1">
    <location>
        <begin position="65"/>
        <end position="77"/>
    </location>
</feature>
<proteinExistence type="predicted"/>
<evidence type="ECO:0000259" key="2">
    <source>
        <dbReference type="Pfam" id="PF13966"/>
    </source>
</evidence>
<feature type="compositionally biased region" description="Acidic residues" evidence="1">
    <location>
        <begin position="55"/>
        <end position="64"/>
    </location>
</feature>
<dbReference type="EMBL" id="JABWDY010021543">
    <property type="protein sequence ID" value="KAF5192308.1"/>
    <property type="molecule type" value="Genomic_DNA"/>
</dbReference>
<feature type="compositionally biased region" description="Acidic residues" evidence="1">
    <location>
        <begin position="162"/>
        <end position="172"/>
    </location>
</feature>
<keyword evidence="4" id="KW-1185">Reference proteome</keyword>
<dbReference type="Proteomes" id="UP000554482">
    <property type="component" value="Unassembled WGS sequence"/>
</dbReference>
<dbReference type="Pfam" id="PF13966">
    <property type="entry name" value="zf-RVT"/>
    <property type="match status" value="1"/>
</dbReference>
<evidence type="ECO:0000256" key="1">
    <source>
        <dbReference type="SAM" id="MobiDB-lite"/>
    </source>
</evidence>
<dbReference type="InterPro" id="IPR026960">
    <property type="entry name" value="RVT-Znf"/>
</dbReference>
<protein>
    <recommendedName>
        <fullName evidence="2">Reverse transcriptase zinc-binding domain-containing protein</fullName>
    </recommendedName>
</protein>
<feature type="region of interest" description="Disordered" evidence="1">
    <location>
        <begin position="147"/>
        <end position="180"/>
    </location>
</feature>
<feature type="compositionally biased region" description="Basic and acidic residues" evidence="1">
    <location>
        <begin position="26"/>
        <end position="35"/>
    </location>
</feature>
<sequence>MKNANPFNVLSVVEDDNNEDNEDKEENNASEKDKAQSGSNLECSNSFGALQQTMENEEKDDASDSAEKEEGRIHTESTEEGLFWEEEPQHFVKTTITDNMEGSSPAQVTPLAIEGPPFQSPIAGLQSLDSLQNPAILPANGEALGTSADPFFLTNGEGGNTDSEEEGEDNTEEVYAHNSDSEITKKSKKVTFSNEDKRRWPHNSNGEFSIKSYIKLTHGANNSNPILKRIWMTWIPTKLSFFGWKLFFEAVPVDMAVIGCQIPIVSKCLCCQRPSQETSTHLFVHSDLAKVIWRFFSNFFGVRTYSHHNFKMVLASWFQKGRKGSLEYMCFTVTPLLIIWEIWKERNARKYEERHRWQSSAIIIKIREGNSAADYLSKMGLQYCCDGAINQRQDKRFYHLLVADKNNIPNIRHADTSR</sequence>
<feature type="region of interest" description="Disordered" evidence="1">
    <location>
        <begin position="1"/>
        <end position="87"/>
    </location>
</feature>
<feature type="compositionally biased region" description="Acidic residues" evidence="1">
    <location>
        <begin position="13"/>
        <end position="25"/>
    </location>
</feature>
<gene>
    <name evidence="3" type="ORF">FRX31_018104</name>
</gene>
<evidence type="ECO:0000313" key="4">
    <source>
        <dbReference type="Proteomes" id="UP000554482"/>
    </source>
</evidence>
<accession>A0A7J6W695</accession>